<dbReference type="PROSITE" id="PS50994">
    <property type="entry name" value="INTEGRASE"/>
    <property type="match status" value="1"/>
</dbReference>
<name>A0A540N6T2_MALBA</name>
<dbReference type="InterPro" id="IPR012337">
    <property type="entry name" value="RNaseH-like_sf"/>
</dbReference>
<dbReference type="AlphaFoldDB" id="A0A540N6T2"/>
<protein>
    <recommendedName>
        <fullName evidence="2">Integrase catalytic domain-containing protein</fullName>
    </recommendedName>
</protein>
<evidence type="ECO:0000313" key="4">
    <source>
        <dbReference type="Proteomes" id="UP000315295"/>
    </source>
</evidence>
<reference evidence="3 4" key="1">
    <citation type="journal article" date="2019" name="G3 (Bethesda)">
        <title>Sequencing of a Wild Apple (Malus baccata) Genome Unravels the Differences Between Cultivated and Wild Apple Species Regarding Disease Resistance and Cold Tolerance.</title>
        <authorList>
            <person name="Chen X."/>
        </authorList>
    </citation>
    <scope>NUCLEOTIDE SEQUENCE [LARGE SCALE GENOMIC DNA]</scope>
    <source>
        <strain evidence="4">cv. Shandingzi</strain>
        <tissue evidence="3">Leaves</tissue>
    </source>
</reference>
<dbReference type="InterPro" id="IPR036397">
    <property type="entry name" value="RNaseH_sf"/>
</dbReference>
<dbReference type="Gene3D" id="3.30.420.10">
    <property type="entry name" value="Ribonuclease H-like superfamily/Ribonuclease H"/>
    <property type="match status" value="1"/>
</dbReference>
<feature type="region of interest" description="Disordered" evidence="1">
    <location>
        <begin position="370"/>
        <end position="391"/>
    </location>
</feature>
<comment type="caution">
    <text evidence="3">The sequence shown here is derived from an EMBL/GenBank/DDBJ whole genome shotgun (WGS) entry which is preliminary data.</text>
</comment>
<dbReference type="InterPro" id="IPR057670">
    <property type="entry name" value="SH3_retrovirus"/>
</dbReference>
<sequence>MHRSTGFLGQKVKHSIWHQRCGHPSNEVLSTMLKQSQIHSIVDDTHYMCSNCISGRMTRLPFLDKKDKSVFSFQKVHSDLWGPSPTKSVEGFRYYVSFEDYCSSYFWIFPLVNKSEVVDVFLKFYSFVFTQFQVGIKCIQTDGGGEYMSTRFQNFLAHKGIVHRVSGPYTPQQNGIAERKHRHIVESAITLMTAAGLSQELWFHACAHAVFLINRMPCKLLEFKSPYQLLFGCTPSLQELKVFGSVVFPYVKPYNANKLQPRAVQCIFLGYANGYKGVICYHPQTRKFIISRHVVHNEDVFPCKSSPAVPRDQFMNQSTSPAVPDTRSSTTFVLPLIPPAASSVSDTMHSVSSNAVPHSMSESVSSILQSQVPVSSSPLSPQSEQTLPSPPPASMLHVLHPAQLEVILPPAPSDITYDSHSATHPRRMQTRLQTGTISRKDYSSYIASLPELSTLKLDDIATGSDGFFFLATSNDIAEPQSFRSAASHKHWQDAMQEEYDALQSQGTWVLVPPPTHRAVIGSKWVYKLKKNPDGSISRYKARLVAQGYSQEHGLDYFETFSSVIRHTTVRLIISLAAQHKWELRQLDVKNAFLHGDLEDEVYMTQPRGFVDSQHPHHVWKLVKSLYGLKQAPRAWNAKFTGYLPAMGFMMSQSDTSLFVKHDGVDVIALLLYVDDIILTGYNPIKVQAVIKELGDVFDLKDMGKLSYFLGLQIEYQSNGDIFLSQSKYAQDLLHKAGMDDCKSVTTPCRPHTQFLESDGTPLADPALYRSLVGALQYITFTRPDLAYAVNAACQYMNTPTEVHYDLVKRILRYVQGTISYGLTYSSTPDSSLVAFSDSDWAADPNTRRSITGFVVYLGHNPISWQSKKQASVSRSSTEAEYKSLAHCAAYITWIRNLLRDLHQVLLEPPLIHCDNLSALALCSNPVFHTRIKHLDTDFHFIREKVQKKDILVQYVPTEEQTADILTKGLHSPVFFKHCCNLCLGPPAKIEGG</sequence>
<evidence type="ECO:0000259" key="2">
    <source>
        <dbReference type="PROSITE" id="PS50994"/>
    </source>
</evidence>
<dbReference type="Pfam" id="PF07727">
    <property type="entry name" value="RVT_2"/>
    <property type="match status" value="1"/>
</dbReference>
<dbReference type="GO" id="GO:0015074">
    <property type="term" value="P:DNA integration"/>
    <property type="evidence" value="ECO:0007669"/>
    <property type="project" value="InterPro"/>
</dbReference>
<dbReference type="SUPFAM" id="SSF56672">
    <property type="entry name" value="DNA/RNA polymerases"/>
    <property type="match status" value="1"/>
</dbReference>
<feature type="compositionally biased region" description="Low complexity" evidence="1">
    <location>
        <begin position="370"/>
        <end position="387"/>
    </location>
</feature>
<proteinExistence type="predicted"/>
<evidence type="ECO:0000313" key="3">
    <source>
        <dbReference type="EMBL" id="TQE06758.1"/>
    </source>
</evidence>
<evidence type="ECO:0000256" key="1">
    <source>
        <dbReference type="SAM" id="MobiDB-lite"/>
    </source>
</evidence>
<keyword evidence="4" id="KW-1185">Reference proteome</keyword>
<dbReference type="STRING" id="106549.A0A540N6T2"/>
<dbReference type="InterPro" id="IPR043502">
    <property type="entry name" value="DNA/RNA_pol_sf"/>
</dbReference>
<dbReference type="Proteomes" id="UP000315295">
    <property type="component" value="Unassembled WGS sequence"/>
</dbReference>
<dbReference type="PANTHER" id="PTHR11439">
    <property type="entry name" value="GAG-POL-RELATED RETROTRANSPOSON"/>
    <property type="match status" value="1"/>
</dbReference>
<gene>
    <name evidence="3" type="ORF">C1H46_007627</name>
</gene>
<dbReference type="InterPro" id="IPR013103">
    <property type="entry name" value="RVT_2"/>
</dbReference>
<dbReference type="Pfam" id="PF25597">
    <property type="entry name" value="SH3_retrovirus"/>
    <property type="match status" value="1"/>
</dbReference>
<feature type="domain" description="Integrase catalytic" evidence="2">
    <location>
        <begin position="57"/>
        <end position="234"/>
    </location>
</feature>
<dbReference type="InterPro" id="IPR001584">
    <property type="entry name" value="Integrase_cat-core"/>
</dbReference>
<dbReference type="GO" id="GO:0003676">
    <property type="term" value="F:nucleic acid binding"/>
    <property type="evidence" value="ECO:0007669"/>
    <property type="project" value="InterPro"/>
</dbReference>
<organism evidence="3 4">
    <name type="scientific">Malus baccata</name>
    <name type="common">Siberian crab apple</name>
    <name type="synonym">Pyrus baccata</name>
    <dbReference type="NCBI Taxonomy" id="106549"/>
    <lineage>
        <taxon>Eukaryota</taxon>
        <taxon>Viridiplantae</taxon>
        <taxon>Streptophyta</taxon>
        <taxon>Embryophyta</taxon>
        <taxon>Tracheophyta</taxon>
        <taxon>Spermatophyta</taxon>
        <taxon>Magnoliopsida</taxon>
        <taxon>eudicotyledons</taxon>
        <taxon>Gunneridae</taxon>
        <taxon>Pentapetalae</taxon>
        <taxon>rosids</taxon>
        <taxon>fabids</taxon>
        <taxon>Rosales</taxon>
        <taxon>Rosaceae</taxon>
        <taxon>Amygdaloideae</taxon>
        <taxon>Maleae</taxon>
        <taxon>Malus</taxon>
    </lineage>
</organism>
<dbReference type="EMBL" id="VIEB01000098">
    <property type="protein sequence ID" value="TQE06758.1"/>
    <property type="molecule type" value="Genomic_DNA"/>
</dbReference>
<accession>A0A540N6T2</accession>
<dbReference type="PANTHER" id="PTHR11439:SF524">
    <property type="entry name" value="RNA-DIRECTED DNA POLYMERASE, PROTEIN KINASE RLK-PELLE-DLSV FAMILY"/>
    <property type="match status" value="1"/>
</dbReference>
<dbReference type="SUPFAM" id="SSF53098">
    <property type="entry name" value="Ribonuclease H-like"/>
    <property type="match status" value="1"/>
</dbReference>
<dbReference type="CDD" id="cd09272">
    <property type="entry name" value="RNase_HI_RT_Ty1"/>
    <property type="match status" value="1"/>
</dbReference>